<sequence>MQERGRREGTREEKLARGAEEWLDSARLLPVQIRRFLLARIEQLHHLITQLRTHVHRINQAYSNAQSGVMAIGSR</sequence>
<dbReference type="AlphaFoldDB" id="A0A4Z2G8X2"/>
<proteinExistence type="predicted"/>
<name>A0A4Z2G8X2_9TELE</name>
<dbReference type="Proteomes" id="UP000314294">
    <property type="component" value="Unassembled WGS sequence"/>
</dbReference>
<accession>A0A4Z2G8X2</accession>
<keyword evidence="2" id="KW-1185">Reference proteome</keyword>
<evidence type="ECO:0000313" key="2">
    <source>
        <dbReference type="Proteomes" id="UP000314294"/>
    </source>
</evidence>
<reference evidence="1 2" key="1">
    <citation type="submission" date="2019-03" db="EMBL/GenBank/DDBJ databases">
        <title>First draft genome of Liparis tanakae, snailfish: a comprehensive survey of snailfish specific genes.</title>
        <authorList>
            <person name="Kim W."/>
            <person name="Song I."/>
            <person name="Jeong J.-H."/>
            <person name="Kim D."/>
            <person name="Kim S."/>
            <person name="Ryu S."/>
            <person name="Song J.Y."/>
            <person name="Lee S.K."/>
        </authorList>
    </citation>
    <scope>NUCLEOTIDE SEQUENCE [LARGE SCALE GENOMIC DNA]</scope>
    <source>
        <tissue evidence="1">Muscle</tissue>
    </source>
</reference>
<comment type="caution">
    <text evidence="1">The sequence shown here is derived from an EMBL/GenBank/DDBJ whole genome shotgun (WGS) entry which is preliminary data.</text>
</comment>
<protein>
    <submittedName>
        <fullName evidence="1">Uncharacterized protein</fullName>
    </submittedName>
</protein>
<organism evidence="1 2">
    <name type="scientific">Liparis tanakae</name>
    <name type="common">Tanaka's snailfish</name>
    <dbReference type="NCBI Taxonomy" id="230148"/>
    <lineage>
        <taxon>Eukaryota</taxon>
        <taxon>Metazoa</taxon>
        <taxon>Chordata</taxon>
        <taxon>Craniata</taxon>
        <taxon>Vertebrata</taxon>
        <taxon>Euteleostomi</taxon>
        <taxon>Actinopterygii</taxon>
        <taxon>Neopterygii</taxon>
        <taxon>Teleostei</taxon>
        <taxon>Neoteleostei</taxon>
        <taxon>Acanthomorphata</taxon>
        <taxon>Eupercaria</taxon>
        <taxon>Perciformes</taxon>
        <taxon>Cottioidei</taxon>
        <taxon>Cottales</taxon>
        <taxon>Liparidae</taxon>
        <taxon>Liparis</taxon>
    </lineage>
</organism>
<dbReference type="EMBL" id="SRLO01000634">
    <property type="protein sequence ID" value="TNN49979.1"/>
    <property type="molecule type" value="Genomic_DNA"/>
</dbReference>
<gene>
    <name evidence="1" type="ORF">EYF80_039787</name>
</gene>
<evidence type="ECO:0000313" key="1">
    <source>
        <dbReference type="EMBL" id="TNN49979.1"/>
    </source>
</evidence>